<keyword evidence="3" id="KW-1003">Cell membrane</keyword>
<feature type="domain" description="Major facilitator superfamily (MFS) profile" evidence="9">
    <location>
        <begin position="65"/>
        <end position="496"/>
    </location>
</feature>
<feature type="transmembrane region" description="Helical" evidence="8">
    <location>
        <begin position="436"/>
        <end position="457"/>
    </location>
</feature>
<feature type="transmembrane region" description="Helical" evidence="8">
    <location>
        <begin position="339"/>
        <end position="358"/>
    </location>
</feature>
<reference evidence="10 11" key="1">
    <citation type="submission" date="2016-07" db="EMBL/GenBank/DDBJ databases">
        <title>Pervasive Adenine N6-methylation of Active Genes in Fungi.</title>
        <authorList>
            <consortium name="DOE Joint Genome Institute"/>
            <person name="Mondo S.J."/>
            <person name="Dannebaum R.O."/>
            <person name="Kuo R.C."/>
            <person name="Labutti K."/>
            <person name="Haridas S."/>
            <person name="Kuo A."/>
            <person name="Salamov A."/>
            <person name="Ahrendt S.R."/>
            <person name="Lipzen A."/>
            <person name="Sullivan W."/>
            <person name="Andreopoulos W.B."/>
            <person name="Clum A."/>
            <person name="Lindquist E."/>
            <person name="Daum C."/>
            <person name="Ramamoorthy G.K."/>
            <person name="Gryganskyi A."/>
            <person name="Culley D."/>
            <person name="Magnuson J.K."/>
            <person name="James T.Y."/>
            <person name="O'Malley M.A."/>
            <person name="Stajich J.E."/>
            <person name="Spatafora J.W."/>
            <person name="Visel A."/>
            <person name="Grigoriev I.V."/>
        </authorList>
    </citation>
    <scope>NUCLEOTIDE SEQUENCE [LARGE SCALE GENOMIC DNA]</scope>
    <source>
        <strain evidence="10 11">CBS 129021</strain>
    </source>
</reference>
<dbReference type="Gene3D" id="1.20.1250.20">
    <property type="entry name" value="MFS general substrate transporter like domains"/>
    <property type="match status" value="1"/>
</dbReference>
<gene>
    <name evidence="10" type="ORF">BCR38DRAFT_471118</name>
</gene>
<dbReference type="GO" id="GO:0022857">
    <property type="term" value="F:transmembrane transporter activity"/>
    <property type="evidence" value="ECO:0007669"/>
    <property type="project" value="InterPro"/>
</dbReference>
<dbReference type="Pfam" id="PF07690">
    <property type="entry name" value="MFS_1"/>
    <property type="match status" value="1"/>
</dbReference>
<dbReference type="GO" id="GO:0005886">
    <property type="term" value="C:plasma membrane"/>
    <property type="evidence" value="ECO:0007669"/>
    <property type="project" value="UniProtKB-SubCell"/>
</dbReference>
<dbReference type="PANTHER" id="PTHR23502:SF135">
    <property type="entry name" value="MAJOR FACILITATOR SUPERFAMILY (MFS) PROFILE DOMAIN-CONTAINING PROTEIN-RELATED"/>
    <property type="match status" value="1"/>
</dbReference>
<feature type="compositionally biased region" description="Basic and acidic residues" evidence="7">
    <location>
        <begin position="28"/>
        <end position="43"/>
    </location>
</feature>
<evidence type="ECO:0000256" key="6">
    <source>
        <dbReference type="ARBA" id="ARBA00023136"/>
    </source>
</evidence>
<comment type="caution">
    <text evidence="10">The sequence shown here is derived from an EMBL/GenBank/DDBJ whole genome shotgun (WGS) entry which is preliminary data.</text>
</comment>
<evidence type="ECO:0000256" key="8">
    <source>
        <dbReference type="SAM" id="Phobius"/>
    </source>
</evidence>
<name>A0A1Y2EE12_9PEZI</name>
<evidence type="ECO:0000256" key="7">
    <source>
        <dbReference type="SAM" id="MobiDB-lite"/>
    </source>
</evidence>
<protein>
    <submittedName>
        <fullName evidence="10">Major facilitator superfamily domain-containing protein</fullName>
    </submittedName>
</protein>
<evidence type="ECO:0000256" key="1">
    <source>
        <dbReference type="ARBA" id="ARBA00004651"/>
    </source>
</evidence>
<dbReference type="RefSeq" id="XP_040719597.1">
    <property type="nucleotide sequence ID" value="XM_040862853.1"/>
</dbReference>
<evidence type="ECO:0000313" key="11">
    <source>
        <dbReference type="Proteomes" id="UP000193689"/>
    </source>
</evidence>
<sequence length="504" mass="55005">MSAAQDVEAAAGSTPTTDGEVESGQARDPNDSEKAIVPEKDPYTVDWNGPDDPGNPRNWKKSFRILQIILISYFTLNMNLAATMFSPGVPQLVEEFHVTNSYIETMSLTIYVLGFATGIIIAPLSELYGRLPLYHLSNTVWLGFTLGCAFSTNIAMFLVFRFLAGCAGSVPMTCGGGTIADLIPPEHRGKFMGIWGLGPLIGPVIGPIIGGFMSQSIGWRWTFRLLAMLGGVGLILGVVILRETSEAILLKHKAARLRKETGNDAYQVAARVNKVGNMTPGQMLVRALLRPSKMLLFSPIVLLLSLYCGFVFGLIFFLFDSFPQLFGGTYGFSPGLSGLAYLGLGIGMLSSLILFTVLSDKQMKQTDGVSRPEIRLKLMMWFSPVISAGFFWYGWSAEARTHWIVPILGTLFIGFGSFFVILVTQVYLVDVFDAKAAASALSAALVMRNLFGTFLPFSATPLYDSLGLGWGNSLLGFVCVAFAPVPFLFFRYGEALRKRFPVDL</sequence>
<dbReference type="CDD" id="cd17323">
    <property type="entry name" value="MFS_Tpo1_MDR_like"/>
    <property type="match status" value="1"/>
</dbReference>
<dbReference type="AlphaFoldDB" id="A0A1Y2EE12"/>
<organism evidence="10 11">
    <name type="scientific">Pseudomassariella vexata</name>
    <dbReference type="NCBI Taxonomy" id="1141098"/>
    <lineage>
        <taxon>Eukaryota</taxon>
        <taxon>Fungi</taxon>
        <taxon>Dikarya</taxon>
        <taxon>Ascomycota</taxon>
        <taxon>Pezizomycotina</taxon>
        <taxon>Sordariomycetes</taxon>
        <taxon>Xylariomycetidae</taxon>
        <taxon>Amphisphaeriales</taxon>
        <taxon>Pseudomassariaceae</taxon>
        <taxon>Pseudomassariella</taxon>
    </lineage>
</organism>
<keyword evidence="11" id="KW-1185">Reference proteome</keyword>
<comment type="similarity">
    <text evidence="2">Belongs to the major facilitator superfamily.</text>
</comment>
<dbReference type="STRING" id="1141098.A0A1Y2EE12"/>
<dbReference type="Proteomes" id="UP000193689">
    <property type="component" value="Unassembled WGS sequence"/>
</dbReference>
<proteinExistence type="inferred from homology"/>
<evidence type="ECO:0000256" key="3">
    <source>
        <dbReference type="ARBA" id="ARBA00022475"/>
    </source>
</evidence>
<feature type="transmembrane region" description="Helical" evidence="8">
    <location>
        <begin position="295"/>
        <end position="319"/>
    </location>
</feature>
<feature type="transmembrane region" description="Helical" evidence="8">
    <location>
        <begin position="378"/>
        <end position="395"/>
    </location>
</feature>
<dbReference type="EMBL" id="MCFJ01000002">
    <property type="protein sequence ID" value="ORY69647.1"/>
    <property type="molecule type" value="Genomic_DNA"/>
</dbReference>
<dbReference type="InParanoid" id="A0A1Y2EE12"/>
<evidence type="ECO:0000256" key="4">
    <source>
        <dbReference type="ARBA" id="ARBA00022692"/>
    </source>
</evidence>
<accession>A0A1Y2EE12</accession>
<dbReference type="PROSITE" id="PS50850">
    <property type="entry name" value="MFS"/>
    <property type="match status" value="1"/>
</dbReference>
<keyword evidence="5 8" id="KW-1133">Transmembrane helix</keyword>
<keyword evidence="4 8" id="KW-0812">Transmembrane</keyword>
<feature type="transmembrane region" description="Helical" evidence="8">
    <location>
        <begin position="65"/>
        <end position="88"/>
    </location>
</feature>
<dbReference type="InterPro" id="IPR011701">
    <property type="entry name" value="MFS"/>
</dbReference>
<dbReference type="InterPro" id="IPR036259">
    <property type="entry name" value="MFS_trans_sf"/>
</dbReference>
<dbReference type="GeneID" id="63779065"/>
<keyword evidence="6 8" id="KW-0472">Membrane</keyword>
<feature type="transmembrane region" description="Helical" evidence="8">
    <location>
        <begin position="469"/>
        <end position="490"/>
    </location>
</feature>
<feature type="transmembrane region" description="Helical" evidence="8">
    <location>
        <begin position="108"/>
        <end position="128"/>
    </location>
</feature>
<feature type="transmembrane region" description="Helical" evidence="8">
    <location>
        <begin position="407"/>
        <end position="429"/>
    </location>
</feature>
<evidence type="ECO:0000259" key="9">
    <source>
        <dbReference type="PROSITE" id="PS50850"/>
    </source>
</evidence>
<evidence type="ECO:0000313" key="10">
    <source>
        <dbReference type="EMBL" id="ORY69647.1"/>
    </source>
</evidence>
<dbReference type="FunFam" id="1.20.1250.20:FF:000082">
    <property type="entry name" value="MFS multidrug transporter, putative"/>
    <property type="match status" value="1"/>
</dbReference>
<evidence type="ECO:0000256" key="2">
    <source>
        <dbReference type="ARBA" id="ARBA00008335"/>
    </source>
</evidence>
<dbReference type="SUPFAM" id="SSF103473">
    <property type="entry name" value="MFS general substrate transporter"/>
    <property type="match status" value="1"/>
</dbReference>
<evidence type="ECO:0000256" key="5">
    <source>
        <dbReference type="ARBA" id="ARBA00022989"/>
    </source>
</evidence>
<dbReference type="InterPro" id="IPR020846">
    <property type="entry name" value="MFS_dom"/>
</dbReference>
<dbReference type="PANTHER" id="PTHR23502">
    <property type="entry name" value="MAJOR FACILITATOR SUPERFAMILY"/>
    <property type="match status" value="1"/>
</dbReference>
<feature type="transmembrane region" description="Helical" evidence="8">
    <location>
        <begin position="221"/>
        <end position="241"/>
    </location>
</feature>
<dbReference type="OrthoDB" id="5296287at2759"/>
<comment type="subcellular location">
    <subcellularLocation>
        <location evidence="1">Cell membrane</location>
        <topology evidence="1">Multi-pass membrane protein</topology>
    </subcellularLocation>
</comment>
<feature type="transmembrane region" description="Helical" evidence="8">
    <location>
        <begin position="140"/>
        <end position="163"/>
    </location>
</feature>
<feature type="region of interest" description="Disordered" evidence="7">
    <location>
        <begin position="1"/>
        <end position="55"/>
    </location>
</feature>